<sequence length="123" mass="13425">MADHDDRYHDYSDSAVVNLLSTQVSNNRDSIESYHDNPSTTSIVTGTPLLYTSFNGPDDAHAMCGSNDNDEDNGCRMERSSSQPVKKLWIAIVISLLFFTIELVGGIIAGSLALLSDSFHLLS</sequence>
<feature type="non-terminal residue" evidence="8">
    <location>
        <position position="123"/>
    </location>
</feature>
<evidence type="ECO:0000259" key="7">
    <source>
        <dbReference type="Pfam" id="PF01545"/>
    </source>
</evidence>
<evidence type="ECO:0000313" key="9">
    <source>
        <dbReference type="Proteomes" id="UP000789396"/>
    </source>
</evidence>
<keyword evidence="5 6" id="KW-0472">Membrane</keyword>
<keyword evidence="9" id="KW-1185">Reference proteome</keyword>
<dbReference type="InterPro" id="IPR058533">
    <property type="entry name" value="Cation_efflux_TM"/>
</dbReference>
<reference evidence="8" key="1">
    <citation type="submission" date="2021-06" db="EMBL/GenBank/DDBJ databases">
        <authorList>
            <person name="Kallberg Y."/>
            <person name="Tangrot J."/>
            <person name="Rosling A."/>
        </authorList>
    </citation>
    <scope>NUCLEOTIDE SEQUENCE</scope>
    <source>
        <strain evidence="8">IN212</strain>
    </source>
</reference>
<comment type="caution">
    <text evidence="8">The sequence shown here is derived from an EMBL/GenBank/DDBJ whole genome shotgun (WGS) entry which is preliminary data.</text>
</comment>
<accession>A0A9N9J0I0</accession>
<evidence type="ECO:0000256" key="4">
    <source>
        <dbReference type="ARBA" id="ARBA00022989"/>
    </source>
</evidence>
<dbReference type="InterPro" id="IPR050681">
    <property type="entry name" value="CDF/SLC30A"/>
</dbReference>
<evidence type="ECO:0000256" key="3">
    <source>
        <dbReference type="ARBA" id="ARBA00022906"/>
    </source>
</evidence>
<dbReference type="Gene3D" id="1.20.1510.10">
    <property type="entry name" value="Cation efflux protein transmembrane domain"/>
    <property type="match status" value="1"/>
</dbReference>
<gene>
    <name evidence="8" type="ORF">RFULGI_LOCUS14001</name>
</gene>
<evidence type="ECO:0000256" key="6">
    <source>
        <dbReference type="SAM" id="Phobius"/>
    </source>
</evidence>
<dbReference type="OrthoDB" id="9944568at2759"/>
<keyword evidence="3" id="KW-0862">Zinc</keyword>
<evidence type="ECO:0000256" key="1">
    <source>
        <dbReference type="ARBA" id="ARBA00004141"/>
    </source>
</evidence>
<evidence type="ECO:0000256" key="2">
    <source>
        <dbReference type="ARBA" id="ARBA00022692"/>
    </source>
</evidence>
<comment type="subcellular location">
    <subcellularLocation>
        <location evidence="1">Membrane</location>
        <topology evidence="1">Multi-pass membrane protein</topology>
    </subcellularLocation>
</comment>
<feature type="transmembrane region" description="Helical" evidence="6">
    <location>
        <begin position="88"/>
        <end position="115"/>
    </location>
</feature>
<keyword evidence="2 6" id="KW-0812">Transmembrane</keyword>
<proteinExistence type="predicted"/>
<evidence type="ECO:0000313" key="8">
    <source>
        <dbReference type="EMBL" id="CAG8756705.1"/>
    </source>
</evidence>
<dbReference type="GO" id="GO:0005886">
    <property type="term" value="C:plasma membrane"/>
    <property type="evidence" value="ECO:0007669"/>
    <property type="project" value="TreeGrafter"/>
</dbReference>
<protein>
    <submittedName>
        <fullName evidence="8">3883_t:CDS:1</fullName>
    </submittedName>
</protein>
<name>A0A9N9J0I0_9GLOM</name>
<feature type="domain" description="Cation efflux protein transmembrane" evidence="7">
    <location>
        <begin position="88"/>
        <end position="122"/>
    </location>
</feature>
<dbReference type="InterPro" id="IPR027469">
    <property type="entry name" value="Cation_efflux_TMD_sf"/>
</dbReference>
<dbReference type="AlphaFoldDB" id="A0A9N9J0I0"/>
<keyword evidence="3" id="KW-0864">Zinc transport</keyword>
<keyword evidence="3" id="KW-0406">Ion transport</keyword>
<dbReference type="PANTHER" id="PTHR11562:SF17">
    <property type="entry name" value="RE54080P-RELATED"/>
    <property type="match status" value="1"/>
</dbReference>
<dbReference type="EMBL" id="CAJVPZ010039051">
    <property type="protein sequence ID" value="CAG8756705.1"/>
    <property type="molecule type" value="Genomic_DNA"/>
</dbReference>
<keyword evidence="3" id="KW-0813">Transport</keyword>
<organism evidence="8 9">
    <name type="scientific">Racocetra fulgida</name>
    <dbReference type="NCBI Taxonomy" id="60492"/>
    <lineage>
        <taxon>Eukaryota</taxon>
        <taxon>Fungi</taxon>
        <taxon>Fungi incertae sedis</taxon>
        <taxon>Mucoromycota</taxon>
        <taxon>Glomeromycotina</taxon>
        <taxon>Glomeromycetes</taxon>
        <taxon>Diversisporales</taxon>
        <taxon>Gigasporaceae</taxon>
        <taxon>Racocetra</taxon>
    </lineage>
</organism>
<dbReference type="Pfam" id="PF01545">
    <property type="entry name" value="Cation_efflux"/>
    <property type="match status" value="1"/>
</dbReference>
<dbReference type="GO" id="GO:0005385">
    <property type="term" value="F:zinc ion transmembrane transporter activity"/>
    <property type="evidence" value="ECO:0007669"/>
    <property type="project" value="TreeGrafter"/>
</dbReference>
<dbReference type="Proteomes" id="UP000789396">
    <property type="component" value="Unassembled WGS sequence"/>
</dbReference>
<dbReference type="SUPFAM" id="SSF161111">
    <property type="entry name" value="Cation efflux protein transmembrane domain-like"/>
    <property type="match status" value="1"/>
</dbReference>
<keyword evidence="4 6" id="KW-1133">Transmembrane helix</keyword>
<evidence type="ECO:0000256" key="5">
    <source>
        <dbReference type="ARBA" id="ARBA00023136"/>
    </source>
</evidence>
<dbReference type="PANTHER" id="PTHR11562">
    <property type="entry name" value="CATION EFFLUX PROTEIN/ ZINC TRANSPORTER"/>
    <property type="match status" value="1"/>
</dbReference>